<dbReference type="EMBL" id="CM001487">
    <property type="protein sequence ID" value="EIM57117.1"/>
    <property type="molecule type" value="Genomic_DNA"/>
</dbReference>
<feature type="site" description="Deprotonates C-terminal active site Cys" evidence="8">
    <location>
        <position position="24"/>
    </location>
</feature>
<feature type="active site" description="Nucleophile" evidence="8">
    <location>
        <position position="30"/>
    </location>
</feature>
<dbReference type="PRINTS" id="PR00421">
    <property type="entry name" value="THIOREDOXIN"/>
</dbReference>
<feature type="disulfide bond" description="Redox-active" evidence="9">
    <location>
        <begin position="30"/>
        <end position="33"/>
    </location>
</feature>
<accession>I5ATJ4</accession>
<evidence type="ECO:0000256" key="4">
    <source>
        <dbReference type="ARBA" id="ARBA00023157"/>
    </source>
</evidence>
<keyword evidence="5 9" id="KW-0676">Redox-active center</keyword>
<feature type="domain" description="Thioredoxin" evidence="10">
    <location>
        <begin position="1"/>
        <end position="104"/>
    </location>
</feature>
<dbReference type="Proteomes" id="UP000005753">
    <property type="component" value="Chromosome"/>
</dbReference>
<evidence type="ECO:0000256" key="3">
    <source>
        <dbReference type="ARBA" id="ARBA00022982"/>
    </source>
</evidence>
<evidence type="ECO:0000256" key="9">
    <source>
        <dbReference type="PIRSR" id="PIRSR000077-4"/>
    </source>
</evidence>
<feature type="site" description="Contributes to redox potential value" evidence="8">
    <location>
        <position position="32"/>
    </location>
</feature>
<protein>
    <recommendedName>
        <fullName evidence="1 6">Thioredoxin</fullName>
    </recommendedName>
</protein>
<dbReference type="NCBIfam" id="TIGR01068">
    <property type="entry name" value="thioredoxin"/>
    <property type="match status" value="1"/>
</dbReference>
<evidence type="ECO:0000256" key="5">
    <source>
        <dbReference type="ARBA" id="ARBA00023284"/>
    </source>
</evidence>
<keyword evidence="2" id="KW-0813">Transport</keyword>
<dbReference type="InterPro" id="IPR005746">
    <property type="entry name" value="Thioredoxin"/>
</dbReference>
<reference evidence="11 12" key="1">
    <citation type="submission" date="2010-08" db="EMBL/GenBank/DDBJ databases">
        <authorList>
            <consortium name="US DOE Joint Genome Institute (JGI-PGF)"/>
            <person name="Lucas S."/>
            <person name="Copeland A."/>
            <person name="Lapidus A."/>
            <person name="Cheng J.-F."/>
            <person name="Bruce D."/>
            <person name="Goodwin L."/>
            <person name="Pitluck S."/>
            <person name="Land M.L."/>
            <person name="Hauser L."/>
            <person name="Chang Y.-J."/>
            <person name="Anderson I.J."/>
            <person name="Johnson E."/>
            <person name="Mulhopadhyay B."/>
            <person name="Kyrpides N."/>
            <person name="Woyke T.J."/>
        </authorList>
    </citation>
    <scope>NUCLEOTIDE SEQUENCE [LARGE SCALE GENOMIC DNA]</scope>
    <source>
        <strain evidence="11 12">6</strain>
    </source>
</reference>
<dbReference type="OrthoDB" id="9790390at2"/>
<dbReference type="InterPro" id="IPR013766">
    <property type="entry name" value="Thioredoxin_domain"/>
</dbReference>
<proteinExistence type="inferred from homology"/>
<evidence type="ECO:0000313" key="12">
    <source>
        <dbReference type="Proteomes" id="UP000005753"/>
    </source>
</evidence>
<sequence length="104" mass="11580">MVKQINASNFDEEVLKAEGLVVVDLYADWCGPCKMMGPVLESLSEDYEDVKFAKLNVDDNSDIAAKYGVQSIPNFLFIKNGELVDQLVGAKDSESFEEAIERNK</sequence>
<gene>
    <name evidence="11" type="ORF">EubceDRAFT1_1304</name>
</gene>
<keyword evidence="3" id="KW-0249">Electron transport</keyword>
<evidence type="ECO:0000256" key="1">
    <source>
        <dbReference type="ARBA" id="ARBA00020570"/>
    </source>
</evidence>
<feature type="active site" description="Nucleophile" evidence="8">
    <location>
        <position position="33"/>
    </location>
</feature>
<dbReference type="AlphaFoldDB" id="I5ATJ4"/>
<evidence type="ECO:0000313" key="11">
    <source>
        <dbReference type="EMBL" id="EIM57117.1"/>
    </source>
</evidence>
<comment type="similarity">
    <text evidence="7">Belongs to the thioredoxin family.</text>
</comment>
<evidence type="ECO:0000256" key="8">
    <source>
        <dbReference type="PIRSR" id="PIRSR000077-1"/>
    </source>
</evidence>
<dbReference type="FunFam" id="3.40.30.10:FF:000001">
    <property type="entry name" value="Thioredoxin"/>
    <property type="match status" value="1"/>
</dbReference>
<name>I5ATJ4_EUBC6</name>
<dbReference type="CDD" id="cd02947">
    <property type="entry name" value="TRX_family"/>
    <property type="match status" value="1"/>
</dbReference>
<keyword evidence="12" id="KW-1185">Reference proteome</keyword>
<reference evidence="11 12" key="2">
    <citation type="submission" date="2012-02" db="EMBL/GenBank/DDBJ databases">
        <title>Improved High-Quality Draft sequence of Eubacterium cellulosolvens 6.</title>
        <authorList>
            <consortium name="US DOE Joint Genome Institute"/>
            <person name="Lucas S."/>
            <person name="Han J."/>
            <person name="Lapidus A."/>
            <person name="Cheng J.-F."/>
            <person name="Goodwin L."/>
            <person name="Pitluck S."/>
            <person name="Peters L."/>
            <person name="Mikhailova N."/>
            <person name="Gu W."/>
            <person name="Detter J.C."/>
            <person name="Han C."/>
            <person name="Tapia R."/>
            <person name="Land M."/>
            <person name="Hauser L."/>
            <person name="Kyrpides N."/>
            <person name="Ivanova N."/>
            <person name="Pagani I."/>
            <person name="Johnson E."/>
            <person name="Mukhopadhyay B."/>
            <person name="Anderson I."/>
            <person name="Woyke T."/>
        </authorList>
    </citation>
    <scope>NUCLEOTIDE SEQUENCE [LARGE SCALE GENOMIC DNA]</scope>
    <source>
        <strain evidence="11 12">6</strain>
    </source>
</reference>
<dbReference type="SUPFAM" id="SSF52833">
    <property type="entry name" value="Thioredoxin-like"/>
    <property type="match status" value="1"/>
</dbReference>
<evidence type="ECO:0000259" key="10">
    <source>
        <dbReference type="PROSITE" id="PS51352"/>
    </source>
</evidence>
<dbReference type="InterPro" id="IPR017937">
    <property type="entry name" value="Thioredoxin_CS"/>
</dbReference>
<dbReference type="PANTHER" id="PTHR46115">
    <property type="entry name" value="THIOREDOXIN-LIKE PROTEIN 1"/>
    <property type="match status" value="1"/>
</dbReference>
<dbReference type="HOGENOM" id="CLU_090389_10_4_9"/>
<evidence type="ECO:0000256" key="6">
    <source>
        <dbReference type="NCBIfam" id="TIGR01068"/>
    </source>
</evidence>
<dbReference type="GO" id="GO:0015035">
    <property type="term" value="F:protein-disulfide reductase activity"/>
    <property type="evidence" value="ECO:0007669"/>
    <property type="project" value="UniProtKB-UniRule"/>
</dbReference>
<evidence type="ECO:0000256" key="2">
    <source>
        <dbReference type="ARBA" id="ARBA00022448"/>
    </source>
</evidence>
<organism evidence="11 12">
    <name type="scientific">Eubacterium cellulosolvens (strain ATCC 43171 / JCM 9499 / 6)</name>
    <name type="common">Cillobacterium cellulosolvens</name>
    <dbReference type="NCBI Taxonomy" id="633697"/>
    <lineage>
        <taxon>Bacteria</taxon>
        <taxon>Bacillati</taxon>
        <taxon>Bacillota</taxon>
        <taxon>Clostridia</taxon>
        <taxon>Eubacteriales</taxon>
        <taxon>Eubacteriaceae</taxon>
        <taxon>Eubacterium</taxon>
    </lineage>
</organism>
<dbReference type="Gene3D" id="3.40.30.10">
    <property type="entry name" value="Glutaredoxin"/>
    <property type="match status" value="1"/>
</dbReference>
<keyword evidence="4 9" id="KW-1015">Disulfide bond</keyword>
<dbReference type="STRING" id="633697.EubceDRAFT1_1304"/>
<feature type="site" description="Contributes to redox potential value" evidence="8">
    <location>
        <position position="31"/>
    </location>
</feature>
<dbReference type="eggNOG" id="COG3118">
    <property type="taxonomic scope" value="Bacteria"/>
</dbReference>
<dbReference type="InterPro" id="IPR036249">
    <property type="entry name" value="Thioredoxin-like_sf"/>
</dbReference>
<dbReference type="PROSITE" id="PS00194">
    <property type="entry name" value="THIOREDOXIN_1"/>
    <property type="match status" value="1"/>
</dbReference>
<dbReference type="Pfam" id="PF00085">
    <property type="entry name" value="Thioredoxin"/>
    <property type="match status" value="1"/>
</dbReference>
<dbReference type="PIRSF" id="PIRSF000077">
    <property type="entry name" value="Thioredoxin"/>
    <property type="match status" value="1"/>
</dbReference>
<dbReference type="PROSITE" id="PS51352">
    <property type="entry name" value="THIOREDOXIN_2"/>
    <property type="match status" value="1"/>
</dbReference>
<evidence type="ECO:0000256" key="7">
    <source>
        <dbReference type="PIRNR" id="PIRNR000077"/>
    </source>
</evidence>